<dbReference type="InParanoid" id="A0A5C3P5H3"/>
<proteinExistence type="predicted"/>
<dbReference type="AlphaFoldDB" id="A0A5C3P5H3"/>
<accession>A0A5C3P5H3</accession>
<feature type="region of interest" description="Disordered" evidence="1">
    <location>
        <begin position="41"/>
        <end position="76"/>
    </location>
</feature>
<dbReference type="EMBL" id="ML211364">
    <property type="protein sequence ID" value="TFK83808.1"/>
    <property type="molecule type" value="Genomic_DNA"/>
</dbReference>
<name>A0A5C3P5H3_9APHY</name>
<reference evidence="2 3" key="1">
    <citation type="journal article" date="2019" name="Nat. Ecol. Evol.">
        <title>Megaphylogeny resolves global patterns of mushroom evolution.</title>
        <authorList>
            <person name="Varga T."/>
            <person name="Krizsan K."/>
            <person name="Foldi C."/>
            <person name="Dima B."/>
            <person name="Sanchez-Garcia M."/>
            <person name="Sanchez-Ramirez S."/>
            <person name="Szollosi G.J."/>
            <person name="Szarkandi J.G."/>
            <person name="Papp V."/>
            <person name="Albert L."/>
            <person name="Andreopoulos W."/>
            <person name="Angelini C."/>
            <person name="Antonin V."/>
            <person name="Barry K.W."/>
            <person name="Bougher N.L."/>
            <person name="Buchanan P."/>
            <person name="Buyck B."/>
            <person name="Bense V."/>
            <person name="Catcheside P."/>
            <person name="Chovatia M."/>
            <person name="Cooper J."/>
            <person name="Damon W."/>
            <person name="Desjardin D."/>
            <person name="Finy P."/>
            <person name="Geml J."/>
            <person name="Haridas S."/>
            <person name="Hughes K."/>
            <person name="Justo A."/>
            <person name="Karasinski D."/>
            <person name="Kautmanova I."/>
            <person name="Kiss B."/>
            <person name="Kocsube S."/>
            <person name="Kotiranta H."/>
            <person name="LaButti K.M."/>
            <person name="Lechner B.E."/>
            <person name="Liimatainen K."/>
            <person name="Lipzen A."/>
            <person name="Lukacs Z."/>
            <person name="Mihaltcheva S."/>
            <person name="Morgado L.N."/>
            <person name="Niskanen T."/>
            <person name="Noordeloos M.E."/>
            <person name="Ohm R.A."/>
            <person name="Ortiz-Santana B."/>
            <person name="Ovrebo C."/>
            <person name="Racz N."/>
            <person name="Riley R."/>
            <person name="Savchenko A."/>
            <person name="Shiryaev A."/>
            <person name="Soop K."/>
            <person name="Spirin V."/>
            <person name="Szebenyi C."/>
            <person name="Tomsovsky M."/>
            <person name="Tulloss R.E."/>
            <person name="Uehling J."/>
            <person name="Grigoriev I.V."/>
            <person name="Vagvolgyi C."/>
            <person name="Papp T."/>
            <person name="Martin F.M."/>
            <person name="Miettinen O."/>
            <person name="Hibbett D.S."/>
            <person name="Nagy L.G."/>
        </authorList>
    </citation>
    <scope>NUCLEOTIDE SEQUENCE [LARGE SCALE GENOMIC DNA]</scope>
    <source>
        <strain evidence="2 3">HHB13444</strain>
    </source>
</reference>
<protein>
    <submittedName>
        <fullName evidence="2">Uncharacterized protein</fullName>
    </submittedName>
</protein>
<keyword evidence="3" id="KW-1185">Reference proteome</keyword>
<evidence type="ECO:0000313" key="2">
    <source>
        <dbReference type="EMBL" id="TFK83808.1"/>
    </source>
</evidence>
<feature type="region of interest" description="Disordered" evidence="1">
    <location>
        <begin position="121"/>
        <end position="147"/>
    </location>
</feature>
<sequence length="369" mass="41624">MASPTQWLTDELSRYTGSPPLDPDFEPHVMRVAEIDIETNALDADDDGLPMELDQEPGPGETPVHSGLLSPQTSGPVKTDVYRRLAQIQENITQLHQIVQTHQRHTDTRLAALMDSLQELANSHAEPPAEPLRGGRRRTREKGKDSRANYLRRCIRKHVGLTFGFRGTDSLPSPPSDQDIKRVLALIDRGGRLEKPYRYDWRSPPTALYNVCVENAFSADFWASARGGQYDLTLIPEDYQSREPFIEAYRGYMIYLKKCWSERQQAPSAGQKAAKAKHYSRNSRIGTTYRNRRDAAQHLPVPESSQVYDIVAQVGTAGISSDEEIATIPGQGRQYATFDKPWRATSLPREIRMATRSEYGTARYASVNH</sequence>
<dbReference type="Proteomes" id="UP000308197">
    <property type="component" value="Unassembled WGS sequence"/>
</dbReference>
<gene>
    <name evidence="2" type="ORF">K466DRAFT_567606</name>
</gene>
<organism evidence="2 3">
    <name type="scientific">Polyporus arcularius HHB13444</name>
    <dbReference type="NCBI Taxonomy" id="1314778"/>
    <lineage>
        <taxon>Eukaryota</taxon>
        <taxon>Fungi</taxon>
        <taxon>Dikarya</taxon>
        <taxon>Basidiomycota</taxon>
        <taxon>Agaricomycotina</taxon>
        <taxon>Agaricomycetes</taxon>
        <taxon>Polyporales</taxon>
        <taxon>Polyporaceae</taxon>
        <taxon>Polyporus</taxon>
    </lineage>
</organism>
<feature type="compositionally biased region" description="Acidic residues" evidence="1">
    <location>
        <begin position="43"/>
        <end position="55"/>
    </location>
</feature>
<feature type="region of interest" description="Disordered" evidence="1">
    <location>
        <begin position="1"/>
        <end position="24"/>
    </location>
</feature>
<evidence type="ECO:0000313" key="3">
    <source>
        <dbReference type="Proteomes" id="UP000308197"/>
    </source>
</evidence>
<feature type="region of interest" description="Disordered" evidence="1">
    <location>
        <begin position="270"/>
        <end position="291"/>
    </location>
</feature>
<evidence type="ECO:0000256" key="1">
    <source>
        <dbReference type="SAM" id="MobiDB-lite"/>
    </source>
</evidence>